<dbReference type="GO" id="GO:0016020">
    <property type="term" value="C:membrane"/>
    <property type="evidence" value="ECO:0007669"/>
    <property type="project" value="InterPro"/>
</dbReference>
<organism evidence="9 10">
    <name type="scientific">Chaetoceros tenuissimus</name>
    <dbReference type="NCBI Taxonomy" id="426638"/>
    <lineage>
        <taxon>Eukaryota</taxon>
        <taxon>Sar</taxon>
        <taxon>Stramenopiles</taxon>
        <taxon>Ochrophyta</taxon>
        <taxon>Bacillariophyta</taxon>
        <taxon>Coscinodiscophyceae</taxon>
        <taxon>Chaetocerotophycidae</taxon>
        <taxon>Chaetocerotales</taxon>
        <taxon>Chaetocerotaceae</taxon>
        <taxon>Chaetoceros</taxon>
    </lineage>
</organism>
<dbReference type="GO" id="GO:0051537">
    <property type="term" value="F:2 iron, 2 sulfur cluster binding"/>
    <property type="evidence" value="ECO:0007669"/>
    <property type="project" value="UniProtKB-KW"/>
</dbReference>
<keyword evidence="2" id="KW-0001">2Fe-2S</keyword>
<evidence type="ECO:0000256" key="6">
    <source>
        <dbReference type="ARBA" id="ARBA00023157"/>
    </source>
</evidence>
<comment type="cofactor">
    <cofactor evidence="7">
        <name>[2Fe-2S] cluster</name>
        <dbReference type="ChEBI" id="CHEBI:190135"/>
    </cofactor>
</comment>
<evidence type="ECO:0000259" key="8">
    <source>
        <dbReference type="PROSITE" id="PS51296"/>
    </source>
</evidence>
<dbReference type="SUPFAM" id="SSF50022">
    <property type="entry name" value="ISP domain"/>
    <property type="match status" value="1"/>
</dbReference>
<evidence type="ECO:0000313" key="9">
    <source>
        <dbReference type="EMBL" id="GFH52898.1"/>
    </source>
</evidence>
<dbReference type="GO" id="GO:0046872">
    <property type="term" value="F:metal ion binding"/>
    <property type="evidence" value="ECO:0007669"/>
    <property type="project" value="UniProtKB-KW"/>
</dbReference>
<dbReference type="NCBIfam" id="NF010001">
    <property type="entry name" value="PRK13474.1"/>
    <property type="match status" value="1"/>
</dbReference>
<dbReference type="PROSITE" id="PS51296">
    <property type="entry name" value="RIESKE"/>
    <property type="match status" value="1"/>
</dbReference>
<evidence type="ECO:0000256" key="7">
    <source>
        <dbReference type="ARBA" id="ARBA00034078"/>
    </source>
</evidence>
<dbReference type="PANTHER" id="PTHR10134">
    <property type="entry name" value="CYTOCHROME B-C1 COMPLEX SUBUNIT RIESKE, MITOCHONDRIAL"/>
    <property type="match status" value="1"/>
</dbReference>
<evidence type="ECO:0000256" key="3">
    <source>
        <dbReference type="ARBA" id="ARBA00022723"/>
    </source>
</evidence>
<protein>
    <submittedName>
        <fullName evidence="9">ISP domain-containing protein</fullName>
    </submittedName>
</protein>
<dbReference type="EMBL" id="BLLK01000046">
    <property type="protein sequence ID" value="GFH52898.1"/>
    <property type="molecule type" value="Genomic_DNA"/>
</dbReference>
<sequence length="187" mass="20721">MMYGKSTLMMSGQNDTLNDRRNFLRDILLTSSFPMASVLFPSSSSALFGVPAKEGPKPKIATDITGSPIYYDAFVQKHKSNERVMVQGLKGDPTYLLLSKDGVSLENFALNAECSHLGCIVPWDENQQKFICPCHGSIYDAKGSVLRGPAPSSLKLAKVTTEEETGKVLLEPWIEDDFRSGEKPWWI</sequence>
<dbReference type="InterPro" id="IPR017941">
    <property type="entry name" value="Rieske_2Fe-2S"/>
</dbReference>
<evidence type="ECO:0000256" key="4">
    <source>
        <dbReference type="ARBA" id="ARBA00023004"/>
    </source>
</evidence>
<dbReference type="Pfam" id="PF00355">
    <property type="entry name" value="Rieske"/>
    <property type="match status" value="1"/>
</dbReference>
<evidence type="ECO:0000256" key="1">
    <source>
        <dbReference type="ARBA" id="ARBA00010651"/>
    </source>
</evidence>
<gene>
    <name evidence="9" type="ORF">CTEN210_09374</name>
</gene>
<keyword evidence="10" id="KW-1185">Reference proteome</keyword>
<keyword evidence="4" id="KW-0408">Iron</keyword>
<dbReference type="InterPro" id="IPR014349">
    <property type="entry name" value="Rieske_Fe-S_prot"/>
</dbReference>
<reference evidence="9 10" key="1">
    <citation type="journal article" date="2021" name="Sci. Rep.">
        <title>The genome of the diatom Chaetoceros tenuissimus carries an ancient integrated fragment of an extant virus.</title>
        <authorList>
            <person name="Hongo Y."/>
            <person name="Kimura K."/>
            <person name="Takaki Y."/>
            <person name="Yoshida Y."/>
            <person name="Baba S."/>
            <person name="Kobayashi G."/>
            <person name="Nagasaki K."/>
            <person name="Hano T."/>
            <person name="Tomaru Y."/>
        </authorList>
    </citation>
    <scope>NUCLEOTIDE SEQUENCE [LARGE SCALE GENOMIC DNA]</scope>
    <source>
        <strain evidence="9 10">NIES-3715</strain>
    </source>
</reference>
<dbReference type="AlphaFoldDB" id="A0AAD3CVG8"/>
<proteinExistence type="inferred from homology"/>
<keyword evidence="5" id="KW-0411">Iron-sulfur</keyword>
<name>A0AAD3CVG8_9STRA</name>
<evidence type="ECO:0000313" key="10">
    <source>
        <dbReference type="Proteomes" id="UP001054902"/>
    </source>
</evidence>
<dbReference type="InterPro" id="IPR005805">
    <property type="entry name" value="Rieske_Fe-S_prot_C"/>
</dbReference>
<evidence type="ECO:0000256" key="2">
    <source>
        <dbReference type="ARBA" id="ARBA00022714"/>
    </source>
</evidence>
<feature type="domain" description="Rieske" evidence="8">
    <location>
        <begin position="70"/>
        <end position="168"/>
    </location>
</feature>
<dbReference type="PRINTS" id="PR00162">
    <property type="entry name" value="RIESKE"/>
</dbReference>
<evidence type="ECO:0000256" key="5">
    <source>
        <dbReference type="ARBA" id="ARBA00023014"/>
    </source>
</evidence>
<comment type="caution">
    <text evidence="9">The sequence shown here is derived from an EMBL/GenBank/DDBJ whole genome shotgun (WGS) entry which is preliminary data.</text>
</comment>
<dbReference type="Proteomes" id="UP001054902">
    <property type="component" value="Unassembled WGS sequence"/>
</dbReference>
<keyword evidence="6" id="KW-1015">Disulfide bond</keyword>
<accession>A0AAD3CVG8</accession>
<dbReference type="Gene3D" id="2.102.10.10">
    <property type="entry name" value="Rieske [2Fe-2S] iron-sulphur domain"/>
    <property type="match status" value="1"/>
</dbReference>
<keyword evidence="3" id="KW-0479">Metal-binding</keyword>
<comment type="similarity">
    <text evidence="1">Belongs to the Rieske iron-sulfur protein family.</text>
</comment>
<dbReference type="InterPro" id="IPR036922">
    <property type="entry name" value="Rieske_2Fe-2S_sf"/>
</dbReference>